<evidence type="ECO:0000313" key="3">
    <source>
        <dbReference type="Proteomes" id="UP000662986"/>
    </source>
</evidence>
<evidence type="ECO:0000259" key="1">
    <source>
        <dbReference type="PROSITE" id="PS51747"/>
    </source>
</evidence>
<proteinExistence type="predicted"/>
<gene>
    <name evidence="2" type="ORF">JWS13_43935</name>
</gene>
<dbReference type="SUPFAM" id="SSF53927">
    <property type="entry name" value="Cytidine deaminase-like"/>
    <property type="match status" value="1"/>
</dbReference>
<dbReference type="EMBL" id="CP070619">
    <property type="protein sequence ID" value="QSE95801.1"/>
    <property type="molecule type" value="Genomic_DNA"/>
</dbReference>
<accession>A0A974ZZI5</accession>
<reference evidence="2 3" key="2">
    <citation type="journal article" date="2022" name="Arch. Microbiol.">
        <title>Rhodococcus pseudokoreensis sp. nov. isolated from the rhizosphere of young M26 apple rootstocks.</title>
        <authorList>
            <person name="Kampfer P."/>
            <person name="Glaeser S.P."/>
            <person name="Blom J."/>
            <person name="Wolf J."/>
            <person name="Benning S."/>
            <person name="Schloter M."/>
            <person name="Neumann-Schaal M."/>
        </authorList>
    </citation>
    <scope>NUCLEOTIDE SEQUENCE [LARGE SCALE GENOMIC DNA]</scope>
    <source>
        <strain evidence="2 3">R79</strain>
    </source>
</reference>
<sequence>MYTSTEPCLMCAGAIYLSGIGRVVYALAAKDLASLPGASDRVRMVPTPMAEALAGGDGRPEIRHQPMGPAALEPHIDYWKGQSR</sequence>
<dbReference type="Pfam" id="PF00383">
    <property type="entry name" value="dCMP_cyt_deam_1"/>
    <property type="match status" value="1"/>
</dbReference>
<dbReference type="Proteomes" id="UP000662986">
    <property type="component" value="Chromosome"/>
</dbReference>
<feature type="domain" description="CMP/dCMP-type deaminase" evidence="1">
    <location>
        <begin position="1"/>
        <end position="42"/>
    </location>
</feature>
<dbReference type="PROSITE" id="PS51747">
    <property type="entry name" value="CYT_DCMP_DEAMINASES_2"/>
    <property type="match status" value="1"/>
</dbReference>
<name>A0A974ZZI5_9NOCA</name>
<organism evidence="2 3">
    <name type="scientific">Rhodococcus pseudokoreensis</name>
    <dbReference type="NCBI Taxonomy" id="2811421"/>
    <lineage>
        <taxon>Bacteria</taxon>
        <taxon>Bacillati</taxon>
        <taxon>Actinomycetota</taxon>
        <taxon>Actinomycetes</taxon>
        <taxon>Mycobacteriales</taxon>
        <taxon>Nocardiaceae</taxon>
        <taxon>Rhodococcus</taxon>
    </lineage>
</organism>
<keyword evidence="3" id="KW-1185">Reference proteome</keyword>
<dbReference type="Gene3D" id="3.40.140.10">
    <property type="entry name" value="Cytidine Deaminase, domain 2"/>
    <property type="match status" value="1"/>
</dbReference>
<protein>
    <recommendedName>
        <fullName evidence="1">CMP/dCMP-type deaminase domain-containing protein</fullName>
    </recommendedName>
</protein>
<dbReference type="InterPro" id="IPR002125">
    <property type="entry name" value="CMP_dCMP_dom"/>
</dbReference>
<evidence type="ECO:0000313" key="2">
    <source>
        <dbReference type="EMBL" id="QSE95801.1"/>
    </source>
</evidence>
<dbReference type="InterPro" id="IPR016193">
    <property type="entry name" value="Cytidine_deaminase-like"/>
</dbReference>
<reference evidence="2 3" key="1">
    <citation type="journal article" date="2021" name="Microbiol. Resour. Announc.">
        <title>Complete Genome Sequences of Two Rhodococcus sp. Strains with Large and Linear Chromosomes, Isolated from Apple Rhizosphere.</title>
        <authorList>
            <person name="Benning S."/>
            <person name="Brugnone N."/>
            <person name="Siani R."/>
            <person name="Kublik S."/>
            <person name="Schloter M."/>
            <person name="Rad V."/>
        </authorList>
    </citation>
    <scope>NUCLEOTIDE SEQUENCE [LARGE SCALE GENOMIC DNA]</scope>
    <source>
        <strain evidence="2 3">R79</strain>
    </source>
</reference>